<organism evidence="1 2">
    <name type="scientific">Companilactobacillus nantensis DSM 16982</name>
    <dbReference type="NCBI Taxonomy" id="1423774"/>
    <lineage>
        <taxon>Bacteria</taxon>
        <taxon>Bacillati</taxon>
        <taxon>Bacillota</taxon>
        <taxon>Bacilli</taxon>
        <taxon>Lactobacillales</taxon>
        <taxon>Lactobacillaceae</taxon>
        <taxon>Companilactobacillus</taxon>
    </lineage>
</organism>
<reference evidence="1 2" key="1">
    <citation type="journal article" date="2015" name="Genome Announc.">
        <title>Expanding the biotechnology potential of lactobacilli through comparative genomics of 213 strains and associated genera.</title>
        <authorList>
            <person name="Sun Z."/>
            <person name="Harris H.M."/>
            <person name="McCann A."/>
            <person name="Guo C."/>
            <person name="Argimon S."/>
            <person name="Zhang W."/>
            <person name="Yang X."/>
            <person name="Jeffery I.B."/>
            <person name="Cooney J.C."/>
            <person name="Kagawa T.F."/>
            <person name="Liu W."/>
            <person name="Song Y."/>
            <person name="Salvetti E."/>
            <person name="Wrobel A."/>
            <person name="Rasinkangas P."/>
            <person name="Parkhill J."/>
            <person name="Rea M.C."/>
            <person name="O'Sullivan O."/>
            <person name="Ritari J."/>
            <person name="Douillard F.P."/>
            <person name="Paul Ross R."/>
            <person name="Yang R."/>
            <person name="Briner A.E."/>
            <person name="Felis G.E."/>
            <person name="de Vos W.M."/>
            <person name="Barrangou R."/>
            <person name="Klaenhammer T.R."/>
            <person name="Caufield P.W."/>
            <person name="Cui Y."/>
            <person name="Zhang H."/>
            <person name="O'Toole P.W."/>
        </authorList>
    </citation>
    <scope>NUCLEOTIDE SEQUENCE [LARGE SCALE GENOMIC DNA]</scope>
    <source>
        <strain evidence="1 2">DSM 16982</strain>
    </source>
</reference>
<dbReference type="PATRIC" id="fig|1423774.3.peg.620"/>
<proteinExistence type="predicted"/>
<sequence>MKFKHRVIDLIRYENAAKRKANNFTEPIHDVEEARLTTPSHIETIEYLDHIKRAAKEMTRKELIGLRFSLGKLSLKEACRLAGCDHKGLLIITYRCKKKIKEHCDELFGDDLS</sequence>
<dbReference type="STRING" id="1423774.FD31_GL000603"/>
<keyword evidence="2" id="KW-1185">Reference proteome</keyword>
<evidence type="ECO:0008006" key="3">
    <source>
        <dbReference type="Google" id="ProtNLM"/>
    </source>
</evidence>
<dbReference type="Proteomes" id="UP000051302">
    <property type="component" value="Unassembled WGS sequence"/>
</dbReference>
<accession>A0A0R1WPU7</accession>
<dbReference type="EMBL" id="AZFV01000015">
    <property type="protein sequence ID" value="KRM16364.1"/>
    <property type="molecule type" value="Genomic_DNA"/>
</dbReference>
<comment type="caution">
    <text evidence="1">The sequence shown here is derived from an EMBL/GenBank/DDBJ whole genome shotgun (WGS) entry which is preliminary data.</text>
</comment>
<dbReference type="AlphaFoldDB" id="A0A0R1WPU7"/>
<evidence type="ECO:0000313" key="1">
    <source>
        <dbReference type="EMBL" id="KRM16364.1"/>
    </source>
</evidence>
<evidence type="ECO:0000313" key="2">
    <source>
        <dbReference type="Proteomes" id="UP000051302"/>
    </source>
</evidence>
<gene>
    <name evidence="1" type="ORF">FD31_GL000603</name>
</gene>
<name>A0A0R1WPU7_9LACO</name>
<protein>
    <recommendedName>
        <fullName evidence="3">RNA polymerase sigma-70 region 4 domain-containing protein</fullName>
    </recommendedName>
</protein>